<dbReference type="GO" id="GO:0005886">
    <property type="term" value="C:plasma membrane"/>
    <property type="evidence" value="ECO:0007669"/>
    <property type="project" value="UniProtKB-SubCell"/>
</dbReference>
<evidence type="ECO:0000256" key="5">
    <source>
        <dbReference type="RuleBase" id="RU361157"/>
    </source>
</evidence>
<dbReference type="AlphaFoldDB" id="A0A0M9DIZ6"/>
<dbReference type="PROSITE" id="PS51012">
    <property type="entry name" value="ABC_TM2"/>
    <property type="match status" value="1"/>
</dbReference>
<feature type="transmembrane region" description="Helical" evidence="5">
    <location>
        <begin position="185"/>
        <end position="207"/>
    </location>
</feature>
<feature type="transmembrane region" description="Helical" evidence="5">
    <location>
        <begin position="143"/>
        <end position="173"/>
    </location>
</feature>
<evidence type="ECO:0000256" key="1">
    <source>
        <dbReference type="ARBA" id="ARBA00004141"/>
    </source>
</evidence>
<dbReference type="PANTHER" id="PTHR43229:SF2">
    <property type="entry name" value="NODULATION PROTEIN J"/>
    <property type="match status" value="1"/>
</dbReference>
<keyword evidence="2 5" id="KW-0812">Transmembrane</keyword>
<dbReference type="PANTHER" id="PTHR43229">
    <property type="entry name" value="NODULATION PROTEIN J"/>
    <property type="match status" value="1"/>
</dbReference>
<accession>A0A0M9DIZ6</accession>
<keyword evidence="4 5" id="KW-0472">Membrane</keyword>
<evidence type="ECO:0000259" key="6">
    <source>
        <dbReference type="PROSITE" id="PS51012"/>
    </source>
</evidence>
<evidence type="ECO:0000256" key="2">
    <source>
        <dbReference type="ARBA" id="ARBA00022692"/>
    </source>
</evidence>
<evidence type="ECO:0000256" key="4">
    <source>
        <dbReference type="ARBA" id="ARBA00023136"/>
    </source>
</evidence>
<dbReference type="Proteomes" id="UP000037977">
    <property type="component" value="Unassembled WGS sequence"/>
</dbReference>
<dbReference type="STRING" id="33935.ADM90_14450"/>
<gene>
    <name evidence="7" type="ORF">ADM90_14450</name>
</gene>
<evidence type="ECO:0000313" key="7">
    <source>
        <dbReference type="EMBL" id="KOY81593.1"/>
    </source>
</evidence>
<keyword evidence="5" id="KW-0813">Transport</keyword>
<dbReference type="PATRIC" id="fig|33935.3.peg.4910"/>
<dbReference type="EMBL" id="LGCI01000009">
    <property type="protein sequence ID" value="KOY81593.1"/>
    <property type="molecule type" value="Genomic_DNA"/>
</dbReference>
<dbReference type="InterPro" id="IPR013525">
    <property type="entry name" value="ABC2_TM"/>
</dbReference>
<dbReference type="RefSeq" id="WP_053995661.1">
    <property type="nucleotide sequence ID" value="NZ_CP065643.1"/>
</dbReference>
<dbReference type="OrthoDB" id="162334at2"/>
<organism evidence="7 8">
    <name type="scientific">Lysinibacillus macroides</name>
    <dbReference type="NCBI Taxonomy" id="33935"/>
    <lineage>
        <taxon>Bacteria</taxon>
        <taxon>Bacillati</taxon>
        <taxon>Bacillota</taxon>
        <taxon>Bacilli</taxon>
        <taxon>Bacillales</taxon>
        <taxon>Bacillaceae</taxon>
        <taxon>Lysinibacillus</taxon>
    </lineage>
</organism>
<feature type="transmembrane region" description="Helical" evidence="5">
    <location>
        <begin position="108"/>
        <end position="137"/>
    </location>
</feature>
<keyword evidence="3 5" id="KW-1133">Transmembrane helix</keyword>
<proteinExistence type="inferred from homology"/>
<comment type="subcellular location">
    <subcellularLocation>
        <location evidence="5">Cell membrane</location>
        <topology evidence="5">Multi-pass membrane protein</topology>
    </subcellularLocation>
    <subcellularLocation>
        <location evidence="1">Membrane</location>
        <topology evidence="1">Multi-pass membrane protein</topology>
    </subcellularLocation>
</comment>
<dbReference type="GO" id="GO:0140359">
    <property type="term" value="F:ABC-type transporter activity"/>
    <property type="evidence" value="ECO:0007669"/>
    <property type="project" value="InterPro"/>
</dbReference>
<dbReference type="Pfam" id="PF01061">
    <property type="entry name" value="ABC2_membrane"/>
    <property type="match status" value="1"/>
</dbReference>
<dbReference type="InterPro" id="IPR051784">
    <property type="entry name" value="Nod_factor_ABC_transporter"/>
</dbReference>
<comment type="caution">
    <text evidence="7">The sequence shown here is derived from an EMBL/GenBank/DDBJ whole genome shotgun (WGS) entry which is preliminary data.</text>
</comment>
<feature type="transmembrane region" description="Helical" evidence="5">
    <location>
        <begin position="65"/>
        <end position="87"/>
    </location>
</feature>
<feature type="transmembrane region" description="Helical" evidence="5">
    <location>
        <begin position="264"/>
        <end position="285"/>
    </location>
</feature>
<protein>
    <recommendedName>
        <fullName evidence="5">Transport permease protein</fullName>
    </recommendedName>
</protein>
<feature type="domain" description="ABC transmembrane type-2" evidence="6">
    <location>
        <begin position="20"/>
        <end position="288"/>
    </location>
</feature>
<sequence length="290" mass="32116">MDMIISLVSRHNKVFTRNRMLVFFSMLSVLIVIALYAIFLQKTQLDAIEQYMPVTQSIKQMVNEWMVAGLLSIIAVTTTLGVFGIYVKDLETKTTADFLTTAASRAKIQVSYVISALLIGFMMTMLAFICCEIFLVATGGELLSWYATIKIIGILLLAVILSSTLNLFLVLFVKTQNAFSTLNTIIGTAIGFLCGVYVPMGALPSYVQSMIHYFPISHTTVLLRDAFMADSIQNVFKGNEAFAENYMLQYGIIYEINGTVISNISSVLFIVGTIMVVGVVAIIIFSRKHK</sequence>
<comment type="similarity">
    <text evidence="5">Belongs to the ABC-2 integral membrane protein family.</text>
</comment>
<keyword evidence="8" id="KW-1185">Reference proteome</keyword>
<evidence type="ECO:0000256" key="3">
    <source>
        <dbReference type="ARBA" id="ARBA00022989"/>
    </source>
</evidence>
<feature type="transmembrane region" description="Helical" evidence="5">
    <location>
        <begin position="21"/>
        <end position="39"/>
    </location>
</feature>
<evidence type="ECO:0000313" key="8">
    <source>
        <dbReference type="Proteomes" id="UP000037977"/>
    </source>
</evidence>
<keyword evidence="5" id="KW-1003">Cell membrane</keyword>
<name>A0A0M9DIZ6_9BACI</name>
<dbReference type="InterPro" id="IPR047817">
    <property type="entry name" value="ABC2_TM_bact-type"/>
</dbReference>
<reference evidence="7 8" key="1">
    <citation type="submission" date="2015-07" db="EMBL/GenBank/DDBJ databases">
        <title>Genome sequencing project for genomic taxonomy and phylogenomics of Bacillus-like bacteria.</title>
        <authorList>
            <person name="Liu B."/>
            <person name="Wang J."/>
            <person name="Zhu Y."/>
            <person name="Liu G."/>
            <person name="Chen Q."/>
            <person name="Chen Z."/>
            <person name="Che J."/>
            <person name="Ge C."/>
            <person name="Shi H."/>
            <person name="Pan Z."/>
            <person name="Liu X."/>
        </authorList>
    </citation>
    <scope>NUCLEOTIDE SEQUENCE [LARGE SCALE GENOMIC DNA]</scope>
    <source>
        <strain evidence="7 8">DSM 54</strain>
    </source>
</reference>